<gene>
    <name evidence="1" type="ORF">LCGC14_0820560</name>
</gene>
<evidence type="ECO:0008006" key="2">
    <source>
        <dbReference type="Google" id="ProtNLM"/>
    </source>
</evidence>
<reference evidence="1" key="1">
    <citation type="journal article" date="2015" name="Nature">
        <title>Complex archaea that bridge the gap between prokaryotes and eukaryotes.</title>
        <authorList>
            <person name="Spang A."/>
            <person name="Saw J.H."/>
            <person name="Jorgensen S.L."/>
            <person name="Zaremba-Niedzwiedzka K."/>
            <person name="Martijn J."/>
            <person name="Lind A.E."/>
            <person name="van Eijk R."/>
            <person name="Schleper C."/>
            <person name="Guy L."/>
            <person name="Ettema T.J."/>
        </authorList>
    </citation>
    <scope>NUCLEOTIDE SEQUENCE</scope>
</reference>
<comment type="caution">
    <text evidence="1">The sequence shown here is derived from an EMBL/GenBank/DDBJ whole genome shotgun (WGS) entry which is preliminary data.</text>
</comment>
<accession>A0A0F9Q492</accession>
<proteinExistence type="predicted"/>
<sequence length="70" mass="7872">MQDQNQMFYMEHRDELLRTCPGQWVGIHAGRLVGVWQSPDEAYAATARLTGSDVFVRHLVLDAPSLLTTA</sequence>
<evidence type="ECO:0000313" key="1">
    <source>
        <dbReference type="EMBL" id="KKN31772.1"/>
    </source>
</evidence>
<protein>
    <recommendedName>
        <fullName evidence="2">DUF5678 domain-containing protein</fullName>
    </recommendedName>
</protein>
<name>A0A0F9Q492_9ZZZZ</name>
<dbReference type="EMBL" id="LAZR01002303">
    <property type="protein sequence ID" value="KKN31772.1"/>
    <property type="molecule type" value="Genomic_DNA"/>
</dbReference>
<organism evidence="1">
    <name type="scientific">marine sediment metagenome</name>
    <dbReference type="NCBI Taxonomy" id="412755"/>
    <lineage>
        <taxon>unclassified sequences</taxon>
        <taxon>metagenomes</taxon>
        <taxon>ecological metagenomes</taxon>
    </lineage>
</organism>
<dbReference type="AlphaFoldDB" id="A0A0F9Q492"/>